<dbReference type="EMBL" id="LMWN01000063">
    <property type="protein sequence ID" value="KUM99494.1"/>
    <property type="molecule type" value="Genomic_DNA"/>
</dbReference>
<name>A0A101NUG1_9ACTN</name>
<dbReference type="PANTHER" id="PTHR12697">
    <property type="entry name" value="PBS LYASE HEAT-LIKE PROTEIN"/>
    <property type="match status" value="1"/>
</dbReference>
<dbReference type="GO" id="GO:0016491">
    <property type="term" value="F:oxidoreductase activity"/>
    <property type="evidence" value="ECO:0007669"/>
    <property type="project" value="TreeGrafter"/>
</dbReference>
<comment type="caution">
    <text evidence="1">The sequence shown here is derived from an EMBL/GenBank/DDBJ whole genome shotgun (WGS) entry which is preliminary data.</text>
</comment>
<proteinExistence type="predicted"/>
<dbReference type="PANTHER" id="PTHR12697:SF5">
    <property type="entry name" value="DEOXYHYPUSINE HYDROXYLASE"/>
    <property type="match status" value="1"/>
</dbReference>
<organism evidence="1 2">
    <name type="scientific">Streptomyces yokosukanensis</name>
    <dbReference type="NCBI Taxonomy" id="67386"/>
    <lineage>
        <taxon>Bacteria</taxon>
        <taxon>Bacillati</taxon>
        <taxon>Actinomycetota</taxon>
        <taxon>Actinomycetes</taxon>
        <taxon>Kitasatosporales</taxon>
        <taxon>Streptomycetaceae</taxon>
        <taxon>Streptomyces</taxon>
    </lineage>
</organism>
<dbReference type="RefSeq" id="WP_067135389.1">
    <property type="nucleotide sequence ID" value="NZ_KQ948229.1"/>
</dbReference>
<dbReference type="Gene3D" id="1.25.10.10">
    <property type="entry name" value="Leucine-rich Repeat Variant"/>
    <property type="match status" value="4"/>
</dbReference>
<gene>
    <name evidence="1" type="ORF">AQI95_38935</name>
</gene>
<evidence type="ECO:0008006" key="3">
    <source>
        <dbReference type="Google" id="ProtNLM"/>
    </source>
</evidence>
<accession>A0A101NUG1</accession>
<dbReference type="InterPro" id="IPR004155">
    <property type="entry name" value="PBS_lyase_HEAT"/>
</dbReference>
<dbReference type="STRING" id="67386.AQI95_38935"/>
<protein>
    <recommendedName>
        <fullName evidence="3">PBS lyase</fullName>
    </recommendedName>
</protein>
<dbReference type="Pfam" id="PF13646">
    <property type="entry name" value="HEAT_2"/>
    <property type="match status" value="4"/>
</dbReference>
<keyword evidence="2" id="KW-1185">Reference proteome</keyword>
<dbReference type="InterPro" id="IPR016024">
    <property type="entry name" value="ARM-type_fold"/>
</dbReference>
<evidence type="ECO:0000313" key="1">
    <source>
        <dbReference type="EMBL" id="KUM99494.1"/>
    </source>
</evidence>
<dbReference type="Proteomes" id="UP000053127">
    <property type="component" value="Unassembled WGS sequence"/>
</dbReference>
<dbReference type="OrthoDB" id="4034574at2"/>
<dbReference type="SMART" id="SM00567">
    <property type="entry name" value="EZ_HEAT"/>
    <property type="match status" value="11"/>
</dbReference>
<dbReference type="InterPro" id="IPR011989">
    <property type="entry name" value="ARM-like"/>
</dbReference>
<dbReference type="AlphaFoldDB" id="A0A101NUG1"/>
<reference evidence="1 2" key="1">
    <citation type="submission" date="2015-10" db="EMBL/GenBank/DDBJ databases">
        <title>Draft genome sequence of Streptomyces yokosukanensis DSM 40224, type strain for the species Streptomyces yokosukanensis.</title>
        <authorList>
            <person name="Ruckert C."/>
            <person name="Winkler A."/>
            <person name="Kalinowski J."/>
            <person name="Kampfer P."/>
            <person name="Glaeser S."/>
        </authorList>
    </citation>
    <scope>NUCLEOTIDE SEQUENCE [LARGE SCALE GENOMIC DNA]</scope>
    <source>
        <strain evidence="1 2">DSM 40224</strain>
    </source>
</reference>
<dbReference type="Pfam" id="PF03130">
    <property type="entry name" value="HEAT_PBS"/>
    <property type="match status" value="1"/>
</dbReference>
<dbReference type="SUPFAM" id="SSF48371">
    <property type="entry name" value="ARM repeat"/>
    <property type="match status" value="2"/>
</dbReference>
<sequence length="677" mass="70721">MEQASSIADLIRMRMDGDVTGLCRATRSETHDVSLYATILLGSSTGPPEAVEALFACLRQRGEPHPGLRWQAAKALGKLRERRAVPELLRLLVEERHSREQLDRPACDALAAIGGPEAVSGLLDVLDQVTTDRPGYTAALVLDALARMRPPEAVTPLLALLWHHLPDHAERVVRTLGAIGDPRAGSALLVLAHAPASGTRLRRAAVTALHALPDAAWPPARRYPSAEPLLYEAQRDPDPETARLATALLSRTEDGRNHLLDVLRAASRSPHHPECPPHAVAAVCAHVAEAPDLFAVPDPGEYHALLRHHLRESAVPTVRRTAALALSAYAGAEAGEALLEALSDALISDAVADLIARLPGPPLQELLELLTGGDGTVTQQRGAARALGGIGHAGAAQALLTVLENGMAPTAVRTAAADALGALRRTEAAAPLAALAEDEEQPGTLRARAVRALGLIGAPDTLPVVLACARSRHEAVRAQAVPALSGFPVAEAVKALGEFVTHSTKPHGTEPDVARAAVHALGLIGAPALPVLVALADGVDNLSEDLSDRLVATLAARPEAGATAVLGRLAAAPPARTATDAAVGQERLAASRPVREAASAALTERGTSECLTPLTSLLGPGSWSGAHEAAVRALLKIGTAEAHERVLAYCRTMTYLYDWHVEALDAVAEARAVRLGP</sequence>
<evidence type="ECO:0000313" key="2">
    <source>
        <dbReference type="Proteomes" id="UP000053127"/>
    </source>
</evidence>